<dbReference type="GO" id="GO:0005737">
    <property type="term" value="C:cytoplasm"/>
    <property type="evidence" value="ECO:0007669"/>
    <property type="project" value="UniProtKB-SubCell"/>
</dbReference>
<accession>A0A0D3C339</accession>
<evidence type="ECO:0000259" key="5">
    <source>
        <dbReference type="Pfam" id="PF00462"/>
    </source>
</evidence>
<dbReference type="PROSITE" id="PS51354">
    <property type="entry name" value="GLUTAREDOXIN_2"/>
    <property type="match status" value="1"/>
</dbReference>
<comment type="subcellular location">
    <subcellularLocation>
        <location evidence="1">Cytoplasm</location>
    </subcellularLocation>
</comment>
<dbReference type="Pfam" id="PF00462">
    <property type="entry name" value="Glutaredoxin"/>
    <property type="match status" value="1"/>
</dbReference>
<dbReference type="Gene3D" id="3.40.30.10">
    <property type="entry name" value="Glutaredoxin"/>
    <property type="match status" value="1"/>
</dbReference>
<name>A0A0D3C339_BRAOL</name>
<dbReference type="eggNOG" id="KOG1752">
    <property type="taxonomic scope" value="Eukaryota"/>
</dbReference>
<dbReference type="CDD" id="cd03419">
    <property type="entry name" value="GRX_GRXh_1_2_like"/>
    <property type="match status" value="1"/>
</dbReference>
<dbReference type="Gramene" id="Bo4g173130.1">
    <property type="protein sequence ID" value="Bo4g173130.1"/>
    <property type="gene ID" value="Bo4g173130"/>
</dbReference>
<dbReference type="Proteomes" id="UP000032141">
    <property type="component" value="Chromosome C4"/>
</dbReference>
<evidence type="ECO:0000256" key="4">
    <source>
        <dbReference type="ARBA" id="ARBA00023284"/>
    </source>
</evidence>
<evidence type="ECO:0000313" key="7">
    <source>
        <dbReference type="Proteomes" id="UP000032141"/>
    </source>
</evidence>
<dbReference type="InterPro" id="IPR002109">
    <property type="entry name" value="Glutaredoxin"/>
</dbReference>
<evidence type="ECO:0000256" key="3">
    <source>
        <dbReference type="ARBA" id="ARBA00022490"/>
    </source>
</evidence>
<dbReference type="EnsemblPlants" id="Bo4g173130.1">
    <property type="protein sequence ID" value="Bo4g173130.1"/>
    <property type="gene ID" value="Bo4g173130"/>
</dbReference>
<dbReference type="NCBIfam" id="TIGR02189">
    <property type="entry name" value="GlrX-like_plant"/>
    <property type="match status" value="1"/>
</dbReference>
<feature type="domain" description="Glutaredoxin" evidence="5">
    <location>
        <begin position="13"/>
        <end position="75"/>
    </location>
</feature>
<reference evidence="6 7" key="1">
    <citation type="journal article" date="2014" name="Genome Biol.">
        <title>Transcriptome and methylome profiling reveals relics of genome dominance in the mesopolyploid Brassica oleracea.</title>
        <authorList>
            <person name="Parkin I.A."/>
            <person name="Koh C."/>
            <person name="Tang H."/>
            <person name="Robinson S.J."/>
            <person name="Kagale S."/>
            <person name="Clarke W.E."/>
            <person name="Town C.D."/>
            <person name="Nixon J."/>
            <person name="Krishnakumar V."/>
            <person name="Bidwell S.L."/>
            <person name="Denoeud F."/>
            <person name="Belcram H."/>
            <person name="Links M.G."/>
            <person name="Just J."/>
            <person name="Clarke C."/>
            <person name="Bender T."/>
            <person name="Huebert T."/>
            <person name="Mason A.S."/>
            <person name="Pires J.C."/>
            <person name="Barker G."/>
            <person name="Moore J."/>
            <person name="Walley P.G."/>
            <person name="Manoli S."/>
            <person name="Batley J."/>
            <person name="Edwards D."/>
            <person name="Nelson M.N."/>
            <person name="Wang X."/>
            <person name="Paterson A.H."/>
            <person name="King G."/>
            <person name="Bancroft I."/>
            <person name="Chalhoub B."/>
            <person name="Sharpe A.G."/>
        </authorList>
    </citation>
    <scope>NUCLEOTIDE SEQUENCE</scope>
    <source>
        <strain evidence="6 7">cv. TO1000</strain>
    </source>
</reference>
<dbReference type="HOGENOM" id="CLU_1344920_0_0_1"/>
<proteinExistence type="inferred from homology"/>
<keyword evidence="7" id="KW-1185">Reference proteome</keyword>
<dbReference type="STRING" id="109376.A0A0D3C339"/>
<dbReference type="InterPro" id="IPR011905">
    <property type="entry name" value="GlrX-like_pln_2"/>
</dbReference>
<dbReference type="OMA" id="RTFVTDC"/>
<comment type="similarity">
    <text evidence="2">Belongs to the glutaredoxin family. CC-type subfamily.</text>
</comment>
<evidence type="ECO:0000256" key="1">
    <source>
        <dbReference type="ARBA" id="ARBA00004496"/>
    </source>
</evidence>
<dbReference type="PANTHER" id="PTHR10168">
    <property type="entry name" value="GLUTAREDOXIN"/>
    <property type="match status" value="1"/>
</dbReference>
<dbReference type="AlphaFoldDB" id="A0A0D3C339"/>
<keyword evidence="3" id="KW-0963">Cytoplasm</keyword>
<sequence>MDKVVRMSSEKGVVIFSKSSCCMSYAVQVLFQDLGVHPTVHEIDKDPDCREIEKALMRLGCSTPVPAVFVGGKLVALQENTPNSDGGSDGLQCRRTFVTDCRPISDENQKFEVVGIPSTISDGIPTKNGSSEFSDDFSTTFQRHSDKTCNRCSRRKFVGIYRRTSDNIPINRYNRYSRRYSVGIFRGISDEPCDRCRQIYMTVV</sequence>
<organism evidence="6 7">
    <name type="scientific">Brassica oleracea var. oleracea</name>
    <dbReference type="NCBI Taxonomy" id="109376"/>
    <lineage>
        <taxon>Eukaryota</taxon>
        <taxon>Viridiplantae</taxon>
        <taxon>Streptophyta</taxon>
        <taxon>Embryophyta</taxon>
        <taxon>Tracheophyta</taxon>
        <taxon>Spermatophyta</taxon>
        <taxon>Magnoliopsida</taxon>
        <taxon>eudicotyledons</taxon>
        <taxon>Gunneridae</taxon>
        <taxon>Pentapetalae</taxon>
        <taxon>rosids</taxon>
        <taxon>malvids</taxon>
        <taxon>Brassicales</taxon>
        <taxon>Brassicaceae</taxon>
        <taxon>Brassiceae</taxon>
        <taxon>Brassica</taxon>
    </lineage>
</organism>
<protein>
    <recommendedName>
        <fullName evidence="5">Glutaredoxin domain-containing protein</fullName>
    </recommendedName>
</protein>
<reference evidence="6" key="2">
    <citation type="submission" date="2015-03" db="UniProtKB">
        <authorList>
            <consortium name="EnsemblPlants"/>
        </authorList>
    </citation>
    <scope>IDENTIFICATION</scope>
</reference>
<evidence type="ECO:0000256" key="2">
    <source>
        <dbReference type="ARBA" id="ARBA00007568"/>
    </source>
</evidence>
<dbReference type="SUPFAM" id="SSF52833">
    <property type="entry name" value="Thioredoxin-like"/>
    <property type="match status" value="1"/>
</dbReference>
<keyword evidence="4" id="KW-0676">Redox-active center</keyword>
<evidence type="ECO:0000313" key="6">
    <source>
        <dbReference type="EnsemblPlants" id="Bo4g173130.1"/>
    </source>
</evidence>
<dbReference type="InterPro" id="IPR036249">
    <property type="entry name" value="Thioredoxin-like_sf"/>
</dbReference>